<dbReference type="AlphaFoldDB" id="A0A3N4L569"/>
<evidence type="ECO:0000313" key="2">
    <source>
        <dbReference type="Proteomes" id="UP000277580"/>
    </source>
</evidence>
<accession>A0A3N4L569</accession>
<name>A0A3N4L569_9PEZI</name>
<gene>
    <name evidence="1" type="ORF">P167DRAFT_378000</name>
</gene>
<dbReference type="InParanoid" id="A0A3N4L569"/>
<dbReference type="Proteomes" id="UP000277580">
    <property type="component" value="Unassembled WGS sequence"/>
</dbReference>
<reference evidence="1 2" key="1">
    <citation type="journal article" date="2018" name="Nat. Ecol. Evol.">
        <title>Pezizomycetes genomes reveal the molecular basis of ectomycorrhizal truffle lifestyle.</title>
        <authorList>
            <person name="Murat C."/>
            <person name="Payen T."/>
            <person name="Noel B."/>
            <person name="Kuo A."/>
            <person name="Morin E."/>
            <person name="Chen J."/>
            <person name="Kohler A."/>
            <person name="Krizsan K."/>
            <person name="Balestrini R."/>
            <person name="Da Silva C."/>
            <person name="Montanini B."/>
            <person name="Hainaut M."/>
            <person name="Levati E."/>
            <person name="Barry K.W."/>
            <person name="Belfiori B."/>
            <person name="Cichocki N."/>
            <person name="Clum A."/>
            <person name="Dockter R.B."/>
            <person name="Fauchery L."/>
            <person name="Guy J."/>
            <person name="Iotti M."/>
            <person name="Le Tacon F."/>
            <person name="Lindquist E.A."/>
            <person name="Lipzen A."/>
            <person name="Malagnac F."/>
            <person name="Mello A."/>
            <person name="Molinier V."/>
            <person name="Miyauchi S."/>
            <person name="Poulain J."/>
            <person name="Riccioni C."/>
            <person name="Rubini A."/>
            <person name="Sitrit Y."/>
            <person name="Splivallo R."/>
            <person name="Traeger S."/>
            <person name="Wang M."/>
            <person name="Zifcakova L."/>
            <person name="Wipf D."/>
            <person name="Zambonelli A."/>
            <person name="Paolocci F."/>
            <person name="Nowrousian M."/>
            <person name="Ottonello S."/>
            <person name="Baldrian P."/>
            <person name="Spatafora J.W."/>
            <person name="Henrissat B."/>
            <person name="Nagy L.G."/>
            <person name="Aury J.M."/>
            <person name="Wincker P."/>
            <person name="Grigoriev I.V."/>
            <person name="Bonfante P."/>
            <person name="Martin F.M."/>
        </authorList>
    </citation>
    <scope>NUCLEOTIDE SEQUENCE [LARGE SCALE GENOMIC DNA]</scope>
    <source>
        <strain evidence="1 2">CCBAS932</strain>
    </source>
</reference>
<dbReference type="EMBL" id="ML119111">
    <property type="protein sequence ID" value="RPB15781.1"/>
    <property type="molecule type" value="Genomic_DNA"/>
</dbReference>
<proteinExistence type="predicted"/>
<protein>
    <submittedName>
        <fullName evidence="1">Uncharacterized protein</fullName>
    </submittedName>
</protein>
<organism evidence="1 2">
    <name type="scientific">Morchella conica CCBAS932</name>
    <dbReference type="NCBI Taxonomy" id="1392247"/>
    <lineage>
        <taxon>Eukaryota</taxon>
        <taxon>Fungi</taxon>
        <taxon>Dikarya</taxon>
        <taxon>Ascomycota</taxon>
        <taxon>Pezizomycotina</taxon>
        <taxon>Pezizomycetes</taxon>
        <taxon>Pezizales</taxon>
        <taxon>Morchellaceae</taxon>
        <taxon>Morchella</taxon>
    </lineage>
</organism>
<sequence length="70" mass="7850">MMIPFFPPPFLPHVTPPSHPTTTTTTTTTTDTIMSSCVPESLYQSCTLKNQFKSGIRIKKAKVKKHCQIK</sequence>
<keyword evidence="2" id="KW-1185">Reference proteome</keyword>
<evidence type="ECO:0000313" key="1">
    <source>
        <dbReference type="EMBL" id="RPB15781.1"/>
    </source>
</evidence>